<dbReference type="AlphaFoldDB" id="A0A0C9Y2I1"/>
<dbReference type="EMBL" id="KN834233">
    <property type="protein sequence ID" value="KIK11361.1"/>
    <property type="molecule type" value="Genomic_DNA"/>
</dbReference>
<dbReference type="PANTHER" id="PTHR47775:SF1">
    <property type="entry name" value="BUD SITE SELECTION PROTEIN 14"/>
    <property type="match status" value="1"/>
</dbReference>
<keyword evidence="6" id="KW-1185">Reference proteome</keyword>
<dbReference type="OrthoDB" id="196165at2759"/>
<reference evidence="6" key="2">
    <citation type="submission" date="2015-01" db="EMBL/GenBank/DDBJ databases">
        <title>Evolutionary Origins and Diversification of the Mycorrhizal Mutualists.</title>
        <authorList>
            <consortium name="DOE Joint Genome Institute"/>
            <consortium name="Mycorrhizal Genomics Consortium"/>
            <person name="Kohler A."/>
            <person name="Kuo A."/>
            <person name="Nagy L.G."/>
            <person name="Floudas D."/>
            <person name="Copeland A."/>
            <person name="Barry K.W."/>
            <person name="Cichocki N."/>
            <person name="Veneault-Fourrey C."/>
            <person name="LaButti K."/>
            <person name="Lindquist E.A."/>
            <person name="Lipzen A."/>
            <person name="Lundell T."/>
            <person name="Morin E."/>
            <person name="Murat C."/>
            <person name="Riley R."/>
            <person name="Ohm R."/>
            <person name="Sun H."/>
            <person name="Tunlid A."/>
            <person name="Henrissat B."/>
            <person name="Grigoriev I.V."/>
            <person name="Hibbett D.S."/>
            <person name="Martin F."/>
        </authorList>
    </citation>
    <scope>NUCLEOTIDE SEQUENCE [LARGE SCALE GENOMIC DNA]</scope>
    <source>
        <strain evidence="6">441</strain>
    </source>
</reference>
<organism evidence="5 6">
    <name type="scientific">Pisolithus microcarpus 441</name>
    <dbReference type="NCBI Taxonomy" id="765257"/>
    <lineage>
        <taxon>Eukaryota</taxon>
        <taxon>Fungi</taxon>
        <taxon>Dikarya</taxon>
        <taxon>Basidiomycota</taxon>
        <taxon>Agaricomycotina</taxon>
        <taxon>Agaricomycetes</taxon>
        <taxon>Agaricomycetidae</taxon>
        <taxon>Boletales</taxon>
        <taxon>Sclerodermatineae</taxon>
        <taxon>Pisolithaceae</taxon>
        <taxon>Pisolithus</taxon>
    </lineage>
</organism>
<evidence type="ECO:0000256" key="1">
    <source>
        <dbReference type="ARBA" id="ARBA00022443"/>
    </source>
</evidence>
<dbReference type="GO" id="GO:0008104">
    <property type="term" value="P:intracellular protein localization"/>
    <property type="evidence" value="ECO:0007669"/>
    <property type="project" value="TreeGrafter"/>
</dbReference>
<dbReference type="PANTHER" id="PTHR47775">
    <property type="entry name" value="BUD SITE SELECTION PROTEIN 14"/>
    <property type="match status" value="1"/>
</dbReference>
<dbReference type="InterPro" id="IPR053039">
    <property type="entry name" value="Polarity_Bud-Selection_Reg"/>
</dbReference>
<accession>A0A0C9Y2I1</accession>
<dbReference type="Gene3D" id="2.30.30.40">
    <property type="entry name" value="SH3 Domains"/>
    <property type="match status" value="1"/>
</dbReference>
<dbReference type="Proteomes" id="UP000054018">
    <property type="component" value="Unassembled WGS sequence"/>
</dbReference>
<evidence type="ECO:0000256" key="3">
    <source>
        <dbReference type="SAM" id="MobiDB-lite"/>
    </source>
</evidence>
<proteinExistence type="predicted"/>
<dbReference type="GO" id="GO:0015630">
    <property type="term" value="C:microtubule cytoskeleton"/>
    <property type="evidence" value="ECO:0007669"/>
    <property type="project" value="TreeGrafter"/>
</dbReference>
<dbReference type="PROSITE" id="PS50002">
    <property type="entry name" value="SH3"/>
    <property type="match status" value="1"/>
</dbReference>
<feature type="domain" description="SH3" evidence="4">
    <location>
        <begin position="57"/>
        <end position="118"/>
    </location>
</feature>
<dbReference type="GO" id="GO:0030950">
    <property type="term" value="P:establishment or maintenance of actin cytoskeleton polarity"/>
    <property type="evidence" value="ECO:0007669"/>
    <property type="project" value="TreeGrafter"/>
</dbReference>
<sequence length="142" mass="15910">MHAHANVAHSNAYIAGGASNKEHSVLKDDSDGEEHELDYMDKEDDASSSLSIPNESIDFDLMYSLHTFQGMVEGQASIVKGDSLFLVDDMSSYWWLVHVLKTQDVGYIPTENIETPFECLAHLNKHHNVDVSYPPSFIHTQC</sequence>
<evidence type="ECO:0000313" key="6">
    <source>
        <dbReference type="Proteomes" id="UP000054018"/>
    </source>
</evidence>
<dbReference type="HOGENOM" id="CLU_1816560_0_0_1"/>
<dbReference type="SUPFAM" id="SSF50044">
    <property type="entry name" value="SH3-domain"/>
    <property type="match status" value="1"/>
</dbReference>
<dbReference type="InterPro" id="IPR001452">
    <property type="entry name" value="SH3_domain"/>
</dbReference>
<feature type="region of interest" description="Disordered" evidence="3">
    <location>
        <begin position="23"/>
        <end position="50"/>
    </location>
</feature>
<dbReference type="GO" id="GO:0051286">
    <property type="term" value="C:cell tip"/>
    <property type="evidence" value="ECO:0007669"/>
    <property type="project" value="TreeGrafter"/>
</dbReference>
<feature type="compositionally biased region" description="Acidic residues" evidence="3">
    <location>
        <begin position="30"/>
        <end position="46"/>
    </location>
</feature>
<evidence type="ECO:0000256" key="2">
    <source>
        <dbReference type="PROSITE-ProRule" id="PRU00192"/>
    </source>
</evidence>
<dbReference type="STRING" id="765257.A0A0C9Y2I1"/>
<evidence type="ECO:0000313" key="5">
    <source>
        <dbReference type="EMBL" id="KIK11361.1"/>
    </source>
</evidence>
<protein>
    <recommendedName>
        <fullName evidence="4">SH3 domain-containing protein</fullName>
    </recommendedName>
</protein>
<dbReference type="InterPro" id="IPR036028">
    <property type="entry name" value="SH3-like_dom_sf"/>
</dbReference>
<evidence type="ECO:0000259" key="4">
    <source>
        <dbReference type="PROSITE" id="PS50002"/>
    </source>
</evidence>
<name>A0A0C9Y2I1_9AGAM</name>
<reference evidence="5 6" key="1">
    <citation type="submission" date="2014-04" db="EMBL/GenBank/DDBJ databases">
        <authorList>
            <consortium name="DOE Joint Genome Institute"/>
            <person name="Kuo A."/>
            <person name="Kohler A."/>
            <person name="Costa M.D."/>
            <person name="Nagy L.G."/>
            <person name="Floudas D."/>
            <person name="Copeland A."/>
            <person name="Barry K.W."/>
            <person name="Cichocki N."/>
            <person name="Veneault-Fourrey C."/>
            <person name="LaButti K."/>
            <person name="Lindquist E.A."/>
            <person name="Lipzen A."/>
            <person name="Lundell T."/>
            <person name="Morin E."/>
            <person name="Murat C."/>
            <person name="Sun H."/>
            <person name="Tunlid A."/>
            <person name="Henrissat B."/>
            <person name="Grigoriev I.V."/>
            <person name="Hibbett D.S."/>
            <person name="Martin F."/>
            <person name="Nordberg H.P."/>
            <person name="Cantor M.N."/>
            <person name="Hua S.X."/>
        </authorList>
    </citation>
    <scope>NUCLEOTIDE SEQUENCE [LARGE SCALE GENOMIC DNA]</scope>
    <source>
        <strain evidence="5 6">441</strain>
    </source>
</reference>
<keyword evidence="1 2" id="KW-0728">SH3 domain</keyword>
<gene>
    <name evidence="5" type="ORF">PISMIDRAFT_19581</name>
</gene>